<accession>A0A8K0T476</accession>
<proteinExistence type="predicted"/>
<evidence type="ECO:0000256" key="1">
    <source>
        <dbReference type="SAM" id="Phobius"/>
    </source>
</evidence>
<keyword evidence="3" id="KW-1185">Reference proteome</keyword>
<keyword evidence="1" id="KW-1133">Transmembrane helix</keyword>
<reference evidence="2" key="1">
    <citation type="journal article" date="2021" name="Nat. Commun.">
        <title>Genetic determinants of endophytism in the Arabidopsis root mycobiome.</title>
        <authorList>
            <person name="Mesny F."/>
            <person name="Miyauchi S."/>
            <person name="Thiergart T."/>
            <person name="Pickel B."/>
            <person name="Atanasova L."/>
            <person name="Karlsson M."/>
            <person name="Huettel B."/>
            <person name="Barry K.W."/>
            <person name="Haridas S."/>
            <person name="Chen C."/>
            <person name="Bauer D."/>
            <person name="Andreopoulos W."/>
            <person name="Pangilinan J."/>
            <person name="LaButti K."/>
            <person name="Riley R."/>
            <person name="Lipzen A."/>
            <person name="Clum A."/>
            <person name="Drula E."/>
            <person name="Henrissat B."/>
            <person name="Kohler A."/>
            <person name="Grigoriev I.V."/>
            <person name="Martin F.M."/>
            <person name="Hacquard S."/>
        </authorList>
    </citation>
    <scope>NUCLEOTIDE SEQUENCE</scope>
    <source>
        <strain evidence="2">MPI-CAGE-AT-0016</strain>
    </source>
</reference>
<feature type="transmembrane region" description="Helical" evidence="1">
    <location>
        <begin position="64"/>
        <end position="82"/>
    </location>
</feature>
<dbReference type="Proteomes" id="UP000813385">
    <property type="component" value="Unassembled WGS sequence"/>
</dbReference>
<gene>
    <name evidence="2" type="ORF">B0T11DRAFT_359879</name>
</gene>
<keyword evidence="1" id="KW-0472">Membrane</keyword>
<organism evidence="2 3">
    <name type="scientific">Plectosphaerella cucumerina</name>
    <dbReference type="NCBI Taxonomy" id="40658"/>
    <lineage>
        <taxon>Eukaryota</taxon>
        <taxon>Fungi</taxon>
        <taxon>Dikarya</taxon>
        <taxon>Ascomycota</taxon>
        <taxon>Pezizomycotina</taxon>
        <taxon>Sordariomycetes</taxon>
        <taxon>Hypocreomycetidae</taxon>
        <taxon>Glomerellales</taxon>
        <taxon>Plectosphaerellaceae</taxon>
        <taxon>Plectosphaerella</taxon>
    </lineage>
</organism>
<feature type="transmembrane region" description="Helical" evidence="1">
    <location>
        <begin position="7"/>
        <end position="24"/>
    </location>
</feature>
<evidence type="ECO:0000313" key="2">
    <source>
        <dbReference type="EMBL" id="KAH7347467.1"/>
    </source>
</evidence>
<evidence type="ECO:0000313" key="3">
    <source>
        <dbReference type="Proteomes" id="UP000813385"/>
    </source>
</evidence>
<feature type="transmembrane region" description="Helical" evidence="1">
    <location>
        <begin position="98"/>
        <end position="117"/>
    </location>
</feature>
<dbReference type="AlphaFoldDB" id="A0A8K0T476"/>
<dbReference type="EMBL" id="JAGPXD010000007">
    <property type="protein sequence ID" value="KAH7347467.1"/>
    <property type="molecule type" value="Genomic_DNA"/>
</dbReference>
<comment type="caution">
    <text evidence="2">The sequence shown here is derived from an EMBL/GenBank/DDBJ whole genome shotgun (WGS) entry which is preliminary data.</text>
</comment>
<sequence>MPQTTSLARLLGPSLIITVLAEFYNGDIFHEHSPPLVFFNGNVLFIAGLAIVQSHNIWRGRSATLVTLVGWGILLVGLARMINPSGAVKVDMNGEWDTYLVTGLLCLVGLLLSIKGYK</sequence>
<dbReference type="OrthoDB" id="4140444at2759"/>
<feature type="transmembrane region" description="Helical" evidence="1">
    <location>
        <begin position="36"/>
        <end position="52"/>
    </location>
</feature>
<name>A0A8K0T476_9PEZI</name>
<keyword evidence="1" id="KW-0812">Transmembrane</keyword>
<protein>
    <submittedName>
        <fullName evidence="2">Uncharacterized protein</fullName>
    </submittedName>
</protein>